<feature type="compositionally biased region" description="Basic and acidic residues" evidence="3">
    <location>
        <begin position="678"/>
        <end position="700"/>
    </location>
</feature>
<gene>
    <name evidence="5" type="ORF">ANN_04656</name>
</gene>
<keyword evidence="1" id="KW-0862">Zinc</keyword>
<keyword evidence="2" id="KW-0175">Coiled coil</keyword>
<evidence type="ECO:0000256" key="2">
    <source>
        <dbReference type="SAM" id="Coils"/>
    </source>
</evidence>
<evidence type="ECO:0000313" key="6">
    <source>
        <dbReference type="Proteomes" id="UP001148838"/>
    </source>
</evidence>
<proteinExistence type="predicted"/>
<dbReference type="PROSITE" id="PS50158">
    <property type="entry name" value="ZF_CCHC"/>
    <property type="match status" value="2"/>
</dbReference>
<dbReference type="Gene3D" id="4.10.60.10">
    <property type="entry name" value="Zinc finger, CCHC-type"/>
    <property type="match status" value="1"/>
</dbReference>
<comment type="caution">
    <text evidence="5">The sequence shown here is derived from an EMBL/GenBank/DDBJ whole genome shotgun (WGS) entry which is preliminary data.</text>
</comment>
<dbReference type="InterPro" id="IPR036875">
    <property type="entry name" value="Znf_CCHC_sf"/>
</dbReference>
<dbReference type="SUPFAM" id="SSF50630">
    <property type="entry name" value="Acid proteases"/>
    <property type="match status" value="1"/>
</dbReference>
<dbReference type="InterPro" id="IPR036397">
    <property type="entry name" value="RNaseH_sf"/>
</dbReference>
<feature type="compositionally biased region" description="Low complexity" evidence="3">
    <location>
        <begin position="701"/>
        <end position="711"/>
    </location>
</feature>
<dbReference type="Gene3D" id="3.30.420.10">
    <property type="entry name" value="Ribonuclease H-like superfamily/Ribonuclease H"/>
    <property type="match status" value="1"/>
</dbReference>
<keyword evidence="1" id="KW-0863">Zinc-finger</keyword>
<feature type="region of interest" description="Disordered" evidence="3">
    <location>
        <begin position="589"/>
        <end position="625"/>
    </location>
</feature>
<evidence type="ECO:0000256" key="3">
    <source>
        <dbReference type="SAM" id="MobiDB-lite"/>
    </source>
</evidence>
<keyword evidence="1" id="KW-0479">Metal-binding</keyword>
<dbReference type="InterPro" id="IPR021109">
    <property type="entry name" value="Peptidase_aspartic_dom_sf"/>
</dbReference>
<feature type="coiled-coil region" evidence="2">
    <location>
        <begin position="265"/>
        <end position="369"/>
    </location>
</feature>
<dbReference type="SUPFAM" id="SSF57756">
    <property type="entry name" value="Retrovirus zinc finger-like domains"/>
    <property type="match status" value="1"/>
</dbReference>
<feature type="domain" description="CCHC-type" evidence="4">
    <location>
        <begin position="630"/>
        <end position="645"/>
    </location>
</feature>
<dbReference type="PANTHER" id="PTHR45823:SF1">
    <property type="entry name" value="T-SNARE COILED-COIL HOMOLOGY DOMAIN-CONTAINING PROTEIN"/>
    <property type="match status" value="1"/>
</dbReference>
<dbReference type="SMART" id="SM00343">
    <property type="entry name" value="ZnF_C2HC"/>
    <property type="match status" value="2"/>
</dbReference>
<name>A0ABQ8T901_PERAM</name>
<reference evidence="5 6" key="1">
    <citation type="journal article" date="2022" name="Allergy">
        <title>Genome assembly and annotation of Periplaneta americana reveal a comprehensive cockroach allergen profile.</title>
        <authorList>
            <person name="Wang L."/>
            <person name="Xiong Q."/>
            <person name="Saelim N."/>
            <person name="Wang L."/>
            <person name="Nong W."/>
            <person name="Wan A.T."/>
            <person name="Shi M."/>
            <person name="Liu X."/>
            <person name="Cao Q."/>
            <person name="Hui J.H.L."/>
            <person name="Sookrung N."/>
            <person name="Leung T.F."/>
            <person name="Tungtrongchitr A."/>
            <person name="Tsui S.K.W."/>
        </authorList>
    </citation>
    <scope>NUCLEOTIDE SEQUENCE [LARGE SCALE GENOMIC DNA]</scope>
    <source>
        <strain evidence="5">PWHHKU_190912</strain>
    </source>
</reference>
<dbReference type="Proteomes" id="UP001148838">
    <property type="component" value="Unassembled WGS sequence"/>
</dbReference>
<dbReference type="Pfam" id="PF13650">
    <property type="entry name" value="Asp_protease_2"/>
    <property type="match status" value="1"/>
</dbReference>
<keyword evidence="6" id="KW-1185">Reference proteome</keyword>
<evidence type="ECO:0000256" key="1">
    <source>
        <dbReference type="PROSITE-ProRule" id="PRU00047"/>
    </source>
</evidence>
<protein>
    <recommendedName>
        <fullName evidence="4">CCHC-type domain-containing protein</fullName>
    </recommendedName>
</protein>
<dbReference type="Pfam" id="PF00098">
    <property type="entry name" value="zf-CCHC"/>
    <property type="match status" value="1"/>
</dbReference>
<organism evidence="5 6">
    <name type="scientific">Periplaneta americana</name>
    <name type="common">American cockroach</name>
    <name type="synonym">Blatta americana</name>
    <dbReference type="NCBI Taxonomy" id="6978"/>
    <lineage>
        <taxon>Eukaryota</taxon>
        <taxon>Metazoa</taxon>
        <taxon>Ecdysozoa</taxon>
        <taxon>Arthropoda</taxon>
        <taxon>Hexapoda</taxon>
        <taxon>Insecta</taxon>
        <taxon>Pterygota</taxon>
        <taxon>Neoptera</taxon>
        <taxon>Polyneoptera</taxon>
        <taxon>Dictyoptera</taxon>
        <taxon>Blattodea</taxon>
        <taxon>Blattoidea</taxon>
        <taxon>Blattidae</taxon>
        <taxon>Blattinae</taxon>
        <taxon>Periplaneta</taxon>
    </lineage>
</organism>
<feature type="region of interest" description="Disordered" evidence="3">
    <location>
        <begin position="638"/>
        <end position="715"/>
    </location>
</feature>
<dbReference type="InterPro" id="IPR001878">
    <property type="entry name" value="Znf_CCHC"/>
</dbReference>
<dbReference type="PANTHER" id="PTHR45823">
    <property type="entry name" value="T-SNARE COILED-COIL HOMOLOGY DOMAIN-CONTAINING PROTEIN"/>
    <property type="match status" value="1"/>
</dbReference>
<dbReference type="CDD" id="cd00303">
    <property type="entry name" value="retropepsin_like"/>
    <property type="match status" value="1"/>
</dbReference>
<accession>A0ABQ8T901</accession>
<evidence type="ECO:0000259" key="4">
    <source>
        <dbReference type="PROSITE" id="PS50158"/>
    </source>
</evidence>
<dbReference type="EMBL" id="JAJSOF020000013">
    <property type="protein sequence ID" value="KAJ4443007.1"/>
    <property type="molecule type" value="Genomic_DNA"/>
</dbReference>
<dbReference type="Gene3D" id="1.20.5.170">
    <property type="match status" value="1"/>
</dbReference>
<feature type="region of interest" description="Disordered" evidence="3">
    <location>
        <begin position="418"/>
        <end position="439"/>
    </location>
</feature>
<evidence type="ECO:0000313" key="5">
    <source>
        <dbReference type="EMBL" id="KAJ4443007.1"/>
    </source>
</evidence>
<sequence length="878" mass="97756">MSPGSNTESYPAFAQIGLRESPRKNLNQHDNHPVHTFQLIRDWFVSRENTELIDWPHSPPDLNSLENMQTQSVKNSSVDSMSVHIPHMLNETEVRIGLCAGQSKVITSVSSMNTLGSMRSGVVMYQNESDVRFELTTSVPQESRSRGLHGALMDGTADRGERAYAAREIARAAAYGVKGERTFPTLPEARRSGKIANSNSTRVCVRNCVSIRRPEFECSGPQLEGPEFECSGPQLEGPEFEYSELSLKVCGSRYCELEIGTLSTMENLQQILQAIAEMEAEMKKDISDVKAEMKKDISDVKAEMKDDMNDMNKHISEVKNDISDVKTEMKSDINLDKLNQNFITINETVAELRQDVDHFDGKIRDLERRQEETCVLMDQHAVENKHILALVDRQAREHKQIVAEEVRRAMQEAATELRTPYSGPAESSPSARHHNVKTPKFDGTTSWAIFRRQFEAIAEHNGWTPAEKTTQLLAALQGQASEILHSVPEDGTALEGRYGDHQLVAAFRTQLKTRVQQSGESLQEFAMAVEQLAHKALRGLPNDFIAGEAAYTFGSGVRDPEIRQQLLLAEHRTINAALAAALRMEAAKSAAGVSTPHRIRSVTATDAGGRQPKPPERQSTERRRRWAPTCWSCGKPGHLRRDCDQSGHREVADTERSQQSPEQRGRRVPTCWSCGEPGHPRRSCDRPGYSQEREGADARRSTSAPSSPSPRLVLKPVDRRCDDGLIAEGRIRGRPCRVLVDTGAMLTIARPDVVRGLPGRTPLRQYELRTASGESLPIQREVFLDLTLGKRKLEMWVFVANITEDVVLGLDAMWLLDATVDVQHRILCLGRDDVFLMDAEDQPVASELSLEGQGEKQDGAHALRVSLPSQAKDGVAPP</sequence>
<feature type="domain" description="CCHC-type" evidence="4">
    <location>
        <begin position="671"/>
        <end position="684"/>
    </location>
</feature>
<dbReference type="Gene3D" id="2.40.70.10">
    <property type="entry name" value="Acid Proteases"/>
    <property type="match status" value="1"/>
</dbReference>
<feature type="compositionally biased region" description="Basic and acidic residues" evidence="3">
    <location>
        <begin position="639"/>
        <end position="656"/>
    </location>
</feature>